<feature type="region of interest" description="Disordered" evidence="1">
    <location>
        <begin position="1"/>
        <end position="28"/>
    </location>
</feature>
<evidence type="ECO:0000256" key="1">
    <source>
        <dbReference type="SAM" id="MobiDB-lite"/>
    </source>
</evidence>
<proteinExistence type="predicted"/>
<dbReference type="Pfam" id="PF01814">
    <property type="entry name" value="Hemerythrin"/>
    <property type="match status" value="1"/>
</dbReference>
<evidence type="ECO:0000313" key="3">
    <source>
        <dbReference type="EMBL" id="NYH51097.1"/>
    </source>
</evidence>
<dbReference type="Gene3D" id="1.20.120.520">
    <property type="entry name" value="nmb1532 protein domain like"/>
    <property type="match status" value="1"/>
</dbReference>
<dbReference type="InterPro" id="IPR012312">
    <property type="entry name" value="Hemerythrin-like"/>
</dbReference>
<dbReference type="CDD" id="cd12108">
    <property type="entry name" value="Hr-like"/>
    <property type="match status" value="1"/>
</dbReference>
<dbReference type="AlphaFoldDB" id="A0A7Y9X8D6"/>
<name>A0A7Y9X8D6_9ACTN</name>
<dbReference type="EMBL" id="JACCHL010000001">
    <property type="protein sequence ID" value="NYH51097.1"/>
    <property type="molecule type" value="Genomic_DNA"/>
</dbReference>
<protein>
    <submittedName>
        <fullName evidence="3">Iron-sulfur cluster repair protein YtfE (RIC family)</fullName>
    </submittedName>
</protein>
<dbReference type="RefSeq" id="WP_236743372.1">
    <property type="nucleotide sequence ID" value="NZ_JACCHL010000001.1"/>
</dbReference>
<evidence type="ECO:0000259" key="2">
    <source>
        <dbReference type="Pfam" id="PF01814"/>
    </source>
</evidence>
<evidence type="ECO:0000313" key="4">
    <source>
        <dbReference type="Proteomes" id="UP000584931"/>
    </source>
</evidence>
<comment type="caution">
    <text evidence="3">The sequence shown here is derived from an EMBL/GenBank/DDBJ whole genome shotgun (WGS) entry which is preliminary data.</text>
</comment>
<feature type="domain" description="Hemerythrin-like" evidence="2">
    <location>
        <begin position="38"/>
        <end position="166"/>
    </location>
</feature>
<sequence length="175" mass="19331">MTGRLAGHPATPFSESEHMNDESTAPVPRGQRVEALGDQLVKVHDMLRAELASLRRDLAAGRGASGDGVPFEQQLRKKCLSFCGFLHGHHTAEDERLLPGLAESHPGLAPVLERLTREHSVISRSLDRIQELVESGDPVRVRDDVERFAAEVEAHLDYEERQIVEALNSYGPVVI</sequence>
<dbReference type="Proteomes" id="UP000584931">
    <property type="component" value="Unassembled WGS sequence"/>
</dbReference>
<reference evidence="3 4" key="1">
    <citation type="submission" date="2020-07" db="EMBL/GenBank/DDBJ databases">
        <title>Sequencing the genomes of 1000 actinobacteria strains.</title>
        <authorList>
            <person name="Klenk H.-P."/>
        </authorList>
    </citation>
    <scope>NUCLEOTIDE SEQUENCE [LARGE SCALE GENOMIC DNA]</scope>
    <source>
        <strain evidence="3 4">DSM 45278</strain>
    </source>
</reference>
<accession>A0A7Y9X8D6</accession>
<gene>
    <name evidence="3" type="ORF">HNR06_000686</name>
</gene>
<organism evidence="3 4">
    <name type="scientific">Nocardiopsis sinuspersici</name>
    <dbReference type="NCBI Taxonomy" id="501010"/>
    <lineage>
        <taxon>Bacteria</taxon>
        <taxon>Bacillati</taxon>
        <taxon>Actinomycetota</taxon>
        <taxon>Actinomycetes</taxon>
        <taxon>Streptosporangiales</taxon>
        <taxon>Nocardiopsidaceae</taxon>
        <taxon>Nocardiopsis</taxon>
    </lineage>
</organism>